<evidence type="ECO:0000313" key="2">
    <source>
        <dbReference type="EMBL" id="QDU57415.1"/>
    </source>
</evidence>
<keyword evidence="3" id="KW-1185">Reference proteome</keyword>
<gene>
    <name evidence="2" type="ORF">Pan181_36310</name>
</gene>
<dbReference type="EMBL" id="CP036278">
    <property type="protein sequence ID" value="QDU57415.1"/>
    <property type="molecule type" value="Genomic_DNA"/>
</dbReference>
<sequence precursor="true">MKLITLQRLAAAIACMGMIVPSAALAAEPQVQPVQQVQKAPVSLDVALDAQGNFKGQLVDAQGVAQKGVEVAMLYNGREVTRSVTDEQGKFAAPVLRGGQYEVVAQGQVASYRVWNAGQAPPMARPAALMITNADVVNGQFGTLGYGGGVLNWMQAHPLIVAGAVVTAIAVPVAITASDDDSSS</sequence>
<dbReference type="SUPFAM" id="SSF49478">
    <property type="entry name" value="Cna protein B-type domain"/>
    <property type="match status" value="1"/>
</dbReference>
<organism evidence="2 3">
    <name type="scientific">Aeoliella mucimassa</name>
    <dbReference type="NCBI Taxonomy" id="2527972"/>
    <lineage>
        <taxon>Bacteria</taxon>
        <taxon>Pseudomonadati</taxon>
        <taxon>Planctomycetota</taxon>
        <taxon>Planctomycetia</taxon>
        <taxon>Pirellulales</taxon>
        <taxon>Lacipirellulaceae</taxon>
        <taxon>Aeoliella</taxon>
    </lineage>
</organism>
<keyword evidence="1" id="KW-0732">Signal</keyword>
<dbReference type="OrthoDB" id="284841at2"/>
<feature type="signal peptide" evidence="1">
    <location>
        <begin position="1"/>
        <end position="26"/>
    </location>
</feature>
<dbReference type="AlphaFoldDB" id="A0A518ARR1"/>
<evidence type="ECO:0008006" key="4">
    <source>
        <dbReference type="Google" id="ProtNLM"/>
    </source>
</evidence>
<protein>
    <recommendedName>
        <fullName evidence="4">Nickel uptake substrate-specific transmembrane region</fullName>
    </recommendedName>
</protein>
<dbReference type="Proteomes" id="UP000315750">
    <property type="component" value="Chromosome"/>
</dbReference>
<dbReference type="Gene3D" id="2.60.40.10">
    <property type="entry name" value="Immunoglobulins"/>
    <property type="match status" value="1"/>
</dbReference>
<evidence type="ECO:0000313" key="3">
    <source>
        <dbReference type="Proteomes" id="UP000315750"/>
    </source>
</evidence>
<dbReference type="RefSeq" id="WP_145248568.1">
    <property type="nucleotide sequence ID" value="NZ_CP036278.1"/>
</dbReference>
<feature type="chain" id="PRO_5021965119" description="Nickel uptake substrate-specific transmembrane region" evidence="1">
    <location>
        <begin position="27"/>
        <end position="184"/>
    </location>
</feature>
<dbReference type="KEGG" id="amuc:Pan181_36310"/>
<name>A0A518ARR1_9BACT</name>
<proteinExistence type="predicted"/>
<dbReference type="InterPro" id="IPR013783">
    <property type="entry name" value="Ig-like_fold"/>
</dbReference>
<accession>A0A518ARR1</accession>
<evidence type="ECO:0000256" key="1">
    <source>
        <dbReference type="SAM" id="SignalP"/>
    </source>
</evidence>
<reference evidence="2 3" key="1">
    <citation type="submission" date="2019-02" db="EMBL/GenBank/DDBJ databases">
        <title>Deep-cultivation of Planctomycetes and their phenomic and genomic characterization uncovers novel biology.</title>
        <authorList>
            <person name="Wiegand S."/>
            <person name="Jogler M."/>
            <person name="Boedeker C."/>
            <person name="Pinto D."/>
            <person name="Vollmers J."/>
            <person name="Rivas-Marin E."/>
            <person name="Kohn T."/>
            <person name="Peeters S.H."/>
            <person name="Heuer A."/>
            <person name="Rast P."/>
            <person name="Oberbeckmann S."/>
            <person name="Bunk B."/>
            <person name="Jeske O."/>
            <person name="Meyerdierks A."/>
            <person name="Storesund J.E."/>
            <person name="Kallscheuer N."/>
            <person name="Luecker S."/>
            <person name="Lage O.M."/>
            <person name="Pohl T."/>
            <person name="Merkel B.J."/>
            <person name="Hornburger P."/>
            <person name="Mueller R.-W."/>
            <person name="Bruemmer F."/>
            <person name="Labrenz M."/>
            <person name="Spormann A.M."/>
            <person name="Op den Camp H."/>
            <person name="Overmann J."/>
            <person name="Amann R."/>
            <person name="Jetten M.S.M."/>
            <person name="Mascher T."/>
            <person name="Medema M.H."/>
            <person name="Devos D.P."/>
            <person name="Kaster A.-K."/>
            <person name="Ovreas L."/>
            <person name="Rohde M."/>
            <person name="Galperin M.Y."/>
            <person name="Jogler C."/>
        </authorList>
    </citation>
    <scope>NUCLEOTIDE SEQUENCE [LARGE SCALE GENOMIC DNA]</scope>
    <source>
        <strain evidence="2 3">Pan181</strain>
    </source>
</reference>